<sequence>MHISRRSLMATVAVPGVSLAQGRWPNQPVRFITPFAPGGGVDTLVRLVCAKLGELSGQSFVVENRAGAGGNIGMTAIARSPADGTVIGLGSVSSLAISPTLRPNMAFDVERDFTYVGGLWQLPNLLIVNKDVPAQTVPELIALIRANPGRYTFASPGSGTTVHLAGEMFKQMAGLDMVHVPYRGGAAAQLDVQAGRVHMIFDNIPQSLASARGGQARALAVTGLERSPQAPEVPTMAEFLPGFELTSWAGIVAPAALPRAMVERLAELTRQALASRDLQAKFAENGATPWPMGPEALFDFRRASAAQLAPVIRASGAVVE</sequence>
<dbReference type="InterPro" id="IPR005064">
    <property type="entry name" value="BUG"/>
</dbReference>
<dbReference type="Pfam" id="PF03401">
    <property type="entry name" value="TctC"/>
    <property type="match status" value="1"/>
</dbReference>
<dbReference type="RefSeq" id="WP_216839749.1">
    <property type="nucleotide sequence ID" value="NZ_JAFNJS010000010.1"/>
</dbReference>
<gene>
    <name evidence="2" type="ORF">ACFOD3_25675</name>
</gene>
<organism evidence="2 3">
    <name type="scientific">Falsiroseomonas tokyonensis</name>
    <dbReference type="NCBI Taxonomy" id="430521"/>
    <lineage>
        <taxon>Bacteria</taxon>
        <taxon>Pseudomonadati</taxon>
        <taxon>Pseudomonadota</taxon>
        <taxon>Alphaproteobacteria</taxon>
        <taxon>Acetobacterales</taxon>
        <taxon>Roseomonadaceae</taxon>
        <taxon>Falsiroseomonas</taxon>
    </lineage>
</organism>
<keyword evidence="3" id="KW-1185">Reference proteome</keyword>
<comment type="similarity">
    <text evidence="1">Belongs to the UPF0065 (bug) family.</text>
</comment>
<reference evidence="3" key="1">
    <citation type="journal article" date="2019" name="Int. J. Syst. Evol. Microbiol.">
        <title>The Global Catalogue of Microorganisms (GCM) 10K type strain sequencing project: providing services to taxonomists for standard genome sequencing and annotation.</title>
        <authorList>
            <consortium name="The Broad Institute Genomics Platform"/>
            <consortium name="The Broad Institute Genome Sequencing Center for Infectious Disease"/>
            <person name="Wu L."/>
            <person name="Ma J."/>
        </authorList>
    </citation>
    <scope>NUCLEOTIDE SEQUENCE [LARGE SCALE GENOMIC DNA]</scope>
    <source>
        <strain evidence="3">CGMCC 1.16855</strain>
    </source>
</reference>
<dbReference type="PIRSF" id="PIRSF017082">
    <property type="entry name" value="YflP"/>
    <property type="match status" value="1"/>
</dbReference>
<evidence type="ECO:0000313" key="3">
    <source>
        <dbReference type="Proteomes" id="UP001595420"/>
    </source>
</evidence>
<protein>
    <submittedName>
        <fullName evidence="2">Bug family tripartite tricarboxylate transporter substrate binding protein</fullName>
    </submittedName>
</protein>
<dbReference type="Proteomes" id="UP001595420">
    <property type="component" value="Unassembled WGS sequence"/>
</dbReference>
<accession>A0ABV7BZZ4</accession>
<comment type="caution">
    <text evidence="2">The sequence shown here is derived from an EMBL/GenBank/DDBJ whole genome shotgun (WGS) entry which is preliminary data.</text>
</comment>
<evidence type="ECO:0000313" key="2">
    <source>
        <dbReference type="EMBL" id="MFC3003311.1"/>
    </source>
</evidence>
<dbReference type="CDD" id="cd13578">
    <property type="entry name" value="PBP2_Bug27"/>
    <property type="match status" value="1"/>
</dbReference>
<name>A0ABV7BZZ4_9PROT</name>
<dbReference type="PANTHER" id="PTHR42928:SF5">
    <property type="entry name" value="BLR1237 PROTEIN"/>
    <property type="match status" value="1"/>
</dbReference>
<proteinExistence type="inferred from homology"/>
<dbReference type="EMBL" id="JBHRSB010000010">
    <property type="protein sequence ID" value="MFC3003311.1"/>
    <property type="molecule type" value="Genomic_DNA"/>
</dbReference>
<dbReference type="PANTHER" id="PTHR42928">
    <property type="entry name" value="TRICARBOXYLATE-BINDING PROTEIN"/>
    <property type="match status" value="1"/>
</dbReference>
<evidence type="ECO:0000256" key="1">
    <source>
        <dbReference type="ARBA" id="ARBA00006987"/>
    </source>
</evidence>